<proteinExistence type="predicted"/>
<accession>A0A3P7F2C6</accession>
<reference evidence="1 2" key="1">
    <citation type="submission" date="2018-11" db="EMBL/GenBank/DDBJ databases">
        <authorList>
            <consortium name="Pathogen Informatics"/>
        </authorList>
    </citation>
    <scope>NUCLEOTIDE SEQUENCE [LARGE SCALE GENOMIC DNA]</scope>
    <source>
        <strain evidence="1 2">NST_G2</strain>
    </source>
</reference>
<dbReference type="EMBL" id="UYSU01042906">
    <property type="protein sequence ID" value="VDM04055.1"/>
    <property type="molecule type" value="Genomic_DNA"/>
</dbReference>
<dbReference type="Gene3D" id="3.30.420.10">
    <property type="entry name" value="Ribonuclease H-like superfamily/Ribonuclease H"/>
    <property type="match status" value="1"/>
</dbReference>
<dbReference type="AlphaFoldDB" id="A0A3P7F2C6"/>
<dbReference type="Proteomes" id="UP000275846">
    <property type="component" value="Unassembled WGS sequence"/>
</dbReference>
<sequence>MRESQMLKRFTLGVQNTELYSKFIHKQYTSLKKALEVARGYEAVDVAQRQLPSVQIFSVLELTPSTSATISTQSVTVRSPIPAALIVANLAGKPSAADQMHLFTPSCILQALTFPLSSISRMFLHLLANSSLIPMAAIGAVLSQLAADGEDKALHLSADTKGALQVTDPHFGETYDRQIHWSQKPESEVNRGAYAGTDWSSERTFVDRGSSDRWAEHLPQCLLTYWTAVHESTGFSPASLQLGDELRLPADIHFPLIPAEAISMGENA</sequence>
<organism evidence="1 2">
    <name type="scientific">Schistocephalus solidus</name>
    <name type="common">Tapeworm</name>
    <dbReference type="NCBI Taxonomy" id="70667"/>
    <lineage>
        <taxon>Eukaryota</taxon>
        <taxon>Metazoa</taxon>
        <taxon>Spiralia</taxon>
        <taxon>Lophotrochozoa</taxon>
        <taxon>Platyhelminthes</taxon>
        <taxon>Cestoda</taxon>
        <taxon>Eucestoda</taxon>
        <taxon>Diphyllobothriidea</taxon>
        <taxon>Diphyllobothriidae</taxon>
        <taxon>Schistocephalus</taxon>
    </lineage>
</organism>
<gene>
    <name evidence="1" type="ORF">SSLN_LOCUS17669</name>
</gene>
<protein>
    <submittedName>
        <fullName evidence="1">Uncharacterized protein</fullName>
    </submittedName>
</protein>
<keyword evidence="2" id="KW-1185">Reference proteome</keyword>
<dbReference type="STRING" id="70667.A0A3P7F2C6"/>
<dbReference type="GO" id="GO:0003676">
    <property type="term" value="F:nucleic acid binding"/>
    <property type="evidence" value="ECO:0007669"/>
    <property type="project" value="InterPro"/>
</dbReference>
<name>A0A3P7F2C6_SCHSO</name>
<dbReference type="InterPro" id="IPR036397">
    <property type="entry name" value="RNaseH_sf"/>
</dbReference>
<dbReference type="OrthoDB" id="10030726at2759"/>
<evidence type="ECO:0000313" key="2">
    <source>
        <dbReference type="Proteomes" id="UP000275846"/>
    </source>
</evidence>
<evidence type="ECO:0000313" key="1">
    <source>
        <dbReference type="EMBL" id="VDM04055.1"/>
    </source>
</evidence>